<sequence>MSEEKMMILKMLEQGKITPNEASELLNAIKDRESGKTSSTQSDFGKKVEILSKDLEPKIRTAAKTLLDKTASFADKLSKSLSDSNTFSAFIGGKEKTLELYAGGRPNAELRLNAKNGIIYIKGYNGDKITAKINYVPKDAAHDIELVESGNTFYLNYDEAYFNRVAVEAFVPERLFPKLYLETYNEKILVDGFKAEEMNIYTSKGSIELRNLTAGKLDLETNNGKVILENITGKSMKAVTSNGTIELKQCDVEKIDLTTSEASIILDSGSKELRESDFYQWHAETSNAAIKINTLKDPRVGYDLKANTSLNGVQINIGNMNYKVNEKNYVKGLSNNYSIAHKKVCLDLETSNAPIIID</sequence>
<feature type="domain" description="DUF4097" evidence="2">
    <location>
        <begin position="133"/>
        <end position="264"/>
    </location>
</feature>
<name>A0ABZ2Y5A5_9FIRM</name>
<evidence type="ECO:0000256" key="1">
    <source>
        <dbReference type="SAM" id="MobiDB-lite"/>
    </source>
</evidence>
<dbReference type="Pfam" id="PF13349">
    <property type="entry name" value="DUF4097"/>
    <property type="match status" value="1"/>
</dbReference>
<proteinExistence type="predicted"/>
<dbReference type="Proteomes" id="UP001486565">
    <property type="component" value="Chromosome"/>
</dbReference>
<evidence type="ECO:0000313" key="5">
    <source>
        <dbReference type="Proteomes" id="UP001486565"/>
    </source>
</evidence>
<protein>
    <submittedName>
        <fullName evidence="4">DUF4097 family beta strand repeat-containing protein</fullName>
    </submittedName>
</protein>
<accession>A0ABZ2Y5A5</accession>
<gene>
    <name evidence="4" type="ORF">QBE51_13670</name>
</gene>
<dbReference type="InterPro" id="IPR053959">
    <property type="entry name" value="YvlB/LiaX_N"/>
</dbReference>
<organism evidence="4 5">
    <name type="scientific">Defluviitalea saccharophila</name>
    <dbReference type="NCBI Taxonomy" id="879970"/>
    <lineage>
        <taxon>Bacteria</taxon>
        <taxon>Bacillati</taxon>
        <taxon>Bacillota</taxon>
        <taxon>Clostridia</taxon>
        <taxon>Lachnospirales</taxon>
        <taxon>Defluviitaleaceae</taxon>
        <taxon>Defluviitalea</taxon>
    </lineage>
</organism>
<feature type="domain" description="YvlB/LiaX N-terminal" evidence="3">
    <location>
        <begin position="3"/>
        <end position="33"/>
    </location>
</feature>
<feature type="region of interest" description="Disordered" evidence="1">
    <location>
        <begin position="23"/>
        <end position="42"/>
    </location>
</feature>
<evidence type="ECO:0000259" key="2">
    <source>
        <dbReference type="Pfam" id="PF13349"/>
    </source>
</evidence>
<evidence type="ECO:0000313" key="4">
    <source>
        <dbReference type="EMBL" id="WZL69804.1"/>
    </source>
</evidence>
<dbReference type="EMBL" id="CP121687">
    <property type="protein sequence ID" value="WZL69804.1"/>
    <property type="molecule type" value="Genomic_DNA"/>
</dbReference>
<keyword evidence="5" id="KW-1185">Reference proteome</keyword>
<reference evidence="4 5" key="1">
    <citation type="submission" date="2023-03" db="EMBL/GenBank/DDBJ databases">
        <title>Novel Species.</title>
        <authorList>
            <person name="Ma S."/>
        </authorList>
    </citation>
    <scope>NUCLEOTIDE SEQUENCE [LARGE SCALE GENOMIC DNA]</scope>
    <source>
        <strain evidence="4 5">LIND6LT2</strain>
    </source>
</reference>
<evidence type="ECO:0000259" key="3">
    <source>
        <dbReference type="Pfam" id="PF22746"/>
    </source>
</evidence>
<dbReference type="Pfam" id="PF22746">
    <property type="entry name" value="SHOCT-like_DUF2089-C"/>
    <property type="match status" value="1"/>
</dbReference>
<dbReference type="RefSeq" id="WP_341876792.1">
    <property type="nucleotide sequence ID" value="NZ_CP121687.1"/>
</dbReference>
<dbReference type="InterPro" id="IPR025164">
    <property type="entry name" value="Toastrack_DUF4097"/>
</dbReference>